<dbReference type="InterPro" id="IPR005135">
    <property type="entry name" value="Endo/exonuclease/phosphatase"/>
</dbReference>
<dbReference type="PANTHER" id="PTHR14859">
    <property type="entry name" value="CALCOFLUOR WHITE HYPERSENSITIVE PROTEIN PRECURSOR"/>
    <property type="match status" value="1"/>
</dbReference>
<accession>A0A381TSN3</accession>
<sequence length="360" mass="40811">MNYKSALICSFFILLIASCDPLVTEFSSKESAKEYTAKTLVSPPNKDTLTVVTWNIRFGIGRAKWFGDSCGDLVLFDDETINNGLELLAIKIAEIDADILLLQEVDTDSKRSAYIDQVQWLLDHTSMNYGVYGSMWEVQFVPSDGLGRVNTGNAILSKWPLSEAERIQLSLRGDQDALTKAFYVRRNVLKAVVNYPGNPFWAVDIHASAFSNDDTKQKQFLEFKDVLDEIDAKGELFVAGGDLNELPPGAEKNNYCNEDRCPDELPENDEGCDFSNETTWISPLYDTYTPAVSLVDYLLNENMYFTHASTHDDNDERYQWNRKLDYLFTNTAWVSRSERTHQEAQLESDHVAVSAKWVVP</sequence>
<dbReference type="Pfam" id="PF03372">
    <property type="entry name" value="Exo_endo_phos"/>
    <property type="match status" value="1"/>
</dbReference>
<dbReference type="PANTHER" id="PTHR14859:SF1">
    <property type="entry name" value="PGAP2-INTERACTING PROTEIN"/>
    <property type="match status" value="1"/>
</dbReference>
<reference evidence="2" key="1">
    <citation type="submission" date="2018-05" db="EMBL/GenBank/DDBJ databases">
        <authorList>
            <person name="Lanie J.A."/>
            <person name="Ng W.-L."/>
            <person name="Kazmierczak K.M."/>
            <person name="Andrzejewski T.M."/>
            <person name="Davidsen T.M."/>
            <person name="Wayne K.J."/>
            <person name="Tettelin H."/>
            <person name="Glass J.I."/>
            <person name="Rusch D."/>
            <person name="Podicherti R."/>
            <person name="Tsui H.-C.T."/>
            <person name="Winkler M.E."/>
        </authorList>
    </citation>
    <scope>NUCLEOTIDE SEQUENCE</scope>
</reference>
<organism evidence="2">
    <name type="scientific">marine metagenome</name>
    <dbReference type="NCBI Taxonomy" id="408172"/>
    <lineage>
        <taxon>unclassified sequences</taxon>
        <taxon>metagenomes</taxon>
        <taxon>ecological metagenomes</taxon>
    </lineage>
</organism>
<dbReference type="PROSITE" id="PS51257">
    <property type="entry name" value="PROKAR_LIPOPROTEIN"/>
    <property type="match status" value="1"/>
</dbReference>
<gene>
    <name evidence="2" type="ORF">METZ01_LOCUS70761</name>
</gene>
<dbReference type="SUPFAM" id="SSF56219">
    <property type="entry name" value="DNase I-like"/>
    <property type="match status" value="1"/>
</dbReference>
<dbReference type="GO" id="GO:0006506">
    <property type="term" value="P:GPI anchor biosynthetic process"/>
    <property type="evidence" value="ECO:0007669"/>
    <property type="project" value="TreeGrafter"/>
</dbReference>
<name>A0A381TSN3_9ZZZZ</name>
<dbReference type="GO" id="GO:0016020">
    <property type="term" value="C:membrane"/>
    <property type="evidence" value="ECO:0007669"/>
    <property type="project" value="GOC"/>
</dbReference>
<dbReference type="EMBL" id="UINC01004933">
    <property type="protein sequence ID" value="SVA17907.1"/>
    <property type="molecule type" value="Genomic_DNA"/>
</dbReference>
<protein>
    <recommendedName>
        <fullName evidence="1">Endonuclease/exonuclease/phosphatase domain-containing protein</fullName>
    </recommendedName>
</protein>
<evidence type="ECO:0000313" key="2">
    <source>
        <dbReference type="EMBL" id="SVA17907.1"/>
    </source>
</evidence>
<dbReference type="GO" id="GO:0003824">
    <property type="term" value="F:catalytic activity"/>
    <property type="evidence" value="ECO:0007669"/>
    <property type="project" value="InterPro"/>
</dbReference>
<dbReference type="InterPro" id="IPR036691">
    <property type="entry name" value="Endo/exonu/phosph_ase_sf"/>
</dbReference>
<dbReference type="AlphaFoldDB" id="A0A381TSN3"/>
<proteinExistence type="predicted"/>
<evidence type="ECO:0000259" key="1">
    <source>
        <dbReference type="Pfam" id="PF03372"/>
    </source>
</evidence>
<dbReference type="Gene3D" id="3.60.10.10">
    <property type="entry name" value="Endonuclease/exonuclease/phosphatase"/>
    <property type="match status" value="1"/>
</dbReference>
<feature type="domain" description="Endonuclease/exonuclease/phosphatase" evidence="1">
    <location>
        <begin position="52"/>
        <end position="350"/>
    </location>
</feature>
<dbReference type="InterPro" id="IPR051916">
    <property type="entry name" value="GPI-anchor_lipid_remodeler"/>
</dbReference>